<feature type="transmembrane region" description="Helical" evidence="12">
    <location>
        <begin position="432"/>
        <end position="460"/>
    </location>
</feature>
<dbReference type="GO" id="GO:0005249">
    <property type="term" value="F:voltage-gated potassium channel activity"/>
    <property type="evidence" value="ECO:0007669"/>
    <property type="project" value="InterPro"/>
</dbReference>
<feature type="transmembrane region" description="Helical" evidence="12">
    <location>
        <begin position="625"/>
        <end position="645"/>
    </location>
</feature>
<dbReference type="GO" id="GO:0008076">
    <property type="term" value="C:voltage-gated potassium channel complex"/>
    <property type="evidence" value="ECO:0007669"/>
    <property type="project" value="InterPro"/>
</dbReference>
<feature type="transmembrane region" description="Helical" evidence="12">
    <location>
        <begin position="1531"/>
        <end position="1553"/>
    </location>
</feature>
<feature type="transmembrane region" description="Helical" evidence="12">
    <location>
        <begin position="255"/>
        <end position="274"/>
    </location>
</feature>
<dbReference type="GO" id="GO:0001508">
    <property type="term" value="P:action potential"/>
    <property type="evidence" value="ECO:0007669"/>
    <property type="project" value="TreeGrafter"/>
</dbReference>
<dbReference type="InterPro" id="IPR005821">
    <property type="entry name" value="Ion_trans_dom"/>
</dbReference>
<reference evidence="14 15" key="1">
    <citation type="submission" date="2016-02" db="EMBL/GenBank/DDBJ databases">
        <title>Genome analysis of coral dinoflagellate symbionts highlights evolutionary adaptations to a symbiotic lifestyle.</title>
        <authorList>
            <person name="Aranda M."/>
            <person name="Li Y."/>
            <person name="Liew Y.J."/>
            <person name="Baumgarten S."/>
            <person name="Simakov O."/>
            <person name="Wilson M."/>
            <person name="Piel J."/>
            <person name="Ashoor H."/>
            <person name="Bougouffa S."/>
            <person name="Bajic V.B."/>
            <person name="Ryu T."/>
            <person name="Ravasi T."/>
            <person name="Bayer T."/>
            <person name="Micklem G."/>
            <person name="Kim H."/>
            <person name="Bhak J."/>
            <person name="Lajeunesse T.C."/>
            <person name="Voolstra C.R."/>
        </authorList>
    </citation>
    <scope>NUCLEOTIDE SEQUENCE [LARGE SCALE GENOMIC DNA]</scope>
    <source>
        <strain evidence="14 15">CCMP2467</strain>
    </source>
</reference>
<dbReference type="Proteomes" id="UP000186817">
    <property type="component" value="Unassembled WGS sequence"/>
</dbReference>
<dbReference type="InterPro" id="IPR028325">
    <property type="entry name" value="VG_K_chnl"/>
</dbReference>
<keyword evidence="10" id="KW-0407">Ion channel</keyword>
<keyword evidence="9 12" id="KW-0472">Membrane</keyword>
<dbReference type="EMBL" id="LSRX01000248">
    <property type="protein sequence ID" value="OLQ03022.1"/>
    <property type="molecule type" value="Genomic_DNA"/>
</dbReference>
<evidence type="ECO:0000259" key="13">
    <source>
        <dbReference type="Pfam" id="PF00520"/>
    </source>
</evidence>
<dbReference type="OrthoDB" id="415460at2759"/>
<feature type="transmembrane region" description="Helical" evidence="12">
    <location>
        <begin position="1233"/>
        <end position="1256"/>
    </location>
</feature>
<feature type="transmembrane region" description="Helical" evidence="12">
    <location>
        <begin position="1414"/>
        <end position="1436"/>
    </location>
</feature>
<evidence type="ECO:0000256" key="11">
    <source>
        <dbReference type="SAM" id="MobiDB-lite"/>
    </source>
</evidence>
<evidence type="ECO:0000256" key="1">
    <source>
        <dbReference type="ARBA" id="ARBA00004141"/>
    </source>
</evidence>
<dbReference type="Pfam" id="PF00520">
    <property type="entry name" value="Ion_trans"/>
    <property type="match status" value="1"/>
</dbReference>
<feature type="transmembrane region" description="Helical" evidence="12">
    <location>
        <begin position="1051"/>
        <end position="1069"/>
    </location>
</feature>
<feature type="transmembrane region" description="Helical" evidence="12">
    <location>
        <begin position="321"/>
        <end position="340"/>
    </location>
</feature>
<keyword evidence="4 12" id="KW-0812">Transmembrane</keyword>
<protein>
    <recommendedName>
        <fullName evidence="13">Ion transport domain-containing protein</fullName>
    </recommendedName>
</protein>
<feature type="region of interest" description="Disordered" evidence="11">
    <location>
        <begin position="1606"/>
        <end position="1679"/>
    </location>
</feature>
<comment type="subcellular location">
    <subcellularLocation>
        <location evidence="1">Membrane</location>
        <topology evidence="1">Multi-pass membrane protein</topology>
    </subcellularLocation>
</comment>
<feature type="transmembrane region" description="Helical" evidence="12">
    <location>
        <begin position="540"/>
        <end position="559"/>
    </location>
</feature>
<evidence type="ECO:0000256" key="7">
    <source>
        <dbReference type="ARBA" id="ARBA00022989"/>
    </source>
</evidence>
<sequence>MVHMPQLWVGQKPSAEVNETQVNDTTNETADCVNATINETACFSGDAALLRNVEPKNTKELFAKAYGASALLDHQKESYLYGMKELEECRKIATGINGTAVPTAVRQVSNDPLQISMPCIFDPQATLLCDHWPLDSYNKVCLQAAWMVALALTLAALVGSTLAGPKIRNMFGESPEASTLSKDDINRMEAEAVVNVIYGDSTAAVAKVIEMVFNVCTVMIPISNVAIYALATEKTYFPASQGHGIFQLCADWHDAWLLGSICLLIFFQAVRAAASRKSPRFCGSGSFAWLVYLLTDVSSIADSVAVTLSSCSFLYCRAVHWNWMIFSFVRVIESLGHWGVGVNFHGFTQAAGGRDDRRMLIAMSGFGLVMWVLIGSLYYVVNSRNSASEWVTAVPSWQRFESIPSSMFFALLNLYKKNPLALAFDNFHEQLLVIFVNVACVPVFALVAGMIGSAVTNAVCAKDPRENKLQEEEANAGGAGGSEEYEEEEEEEEQEEDPLVEDVEDVRVANISVLEQWRRILHSWQEYFLSLTWEDNLHPVIMAILGFGSIFFYGVTTSYRDDGTPWFPPWAYPAVDGAIGAVFFADWITSSARLVAVTRDSSQAADLDTDGLDTADMSLWRHTGYFIASVPGIVHLLLVVANGLAESQDKFVFCPQAAGTASGQPFRTATCIGQGDSFAEQRYFSFHVCGGSSEREKFRAPSVEDPGHRAAMAACAGNGGGAAFVVGHVRFRMAFLIPDWPEEASDQQLNNSHVAGCTLLRCIVQQLEIPAVDGLHETALDSGDKSLCSLWRIYLLEKWLDHPFHLVLEAVHKHRKALATTGAVSIFVWFLGAHLLFVSEFRNPDLEIHLNYGSLLRSIWASSIFLNGEWVFCDFTWSGKTVGCLVVLFGVSIVVVPMMVFSGEFMKQLLGDFFEHNVERLKAEERDLWQLKMEPADDAPSWRKELFSLLYAHLQRLKKGLQQQTQYHRSRVLREERPWQFQLFKRVSLATSLIFTLVTLMENSQYMNAEVGCKKDELERNMIFKHFLSGQQECRSFLTWVDMIEARVDTLFLNFFVLEFILRCIALGWRHLVSELGLAELFAIVGLIWSLPAHFREDALHHPKTWEKWRLDGILLGAVVPLRLCRLVSVGSYFGVVRAVRKVLFIARWPLIKSFYFLVVVWYTHAMLLHFAEMDNPKLAIAGAQVQPAEDPDSVVKLIQPMQQSERFGDYLVAMQYSLLHLTGDYPIVKYTFAAKILLIVGLVVGTCAIVVWTAIFSSSMVNYLANEAVEDPLAKAVERRMLLAIEVVTRIQRTWRRRQAARKQAIQEGPGPVETPEASRPSRPGNSVLKRWWTGFPWERFFQITLVVNLCVNMLCSLPEVVERPAKGRMLTCKELSRQKMQAKFEAVCLIIFSAELVGALRAGKGSEGKRWYFYRTVDFLCLLPGLANIVAVTVELYSGGEGPSCGKHAEVSGFLEALDMPLKAMKMIRVLRILFWRQWKDDVQVFIRGVTSSGPILAVPVFMSLQIWVVISSLFVFTENSWRSPSQAFFASVPSSMYWTSSFLIGEWTLADFSPGAGSRVCIFTALFGTMGFAIPMGILMEGVKQSMVVDMMERLPLNELAEYEDSEAKKSKGPSQQPIKAEAMRHQADASSSSRMDRGIDRQQQLRRAAKLAAMTRLQVSKGKDEPHKPPKAGRA</sequence>
<keyword evidence="2" id="KW-0813">Transport</keyword>
<dbReference type="Gene3D" id="1.10.287.70">
    <property type="match status" value="2"/>
</dbReference>
<accession>A0A1Q9E6H9</accession>
<feature type="transmembrane region" description="Helical" evidence="12">
    <location>
        <begin position="1155"/>
        <end position="1172"/>
    </location>
</feature>
<keyword evidence="6" id="KW-0630">Potassium</keyword>
<proteinExistence type="predicted"/>
<dbReference type="SUPFAM" id="SSF81324">
    <property type="entry name" value="Voltage-gated potassium channels"/>
    <property type="match status" value="2"/>
</dbReference>
<evidence type="ECO:0000256" key="12">
    <source>
        <dbReference type="SAM" id="Phobius"/>
    </source>
</evidence>
<evidence type="ECO:0000313" key="15">
    <source>
        <dbReference type="Proteomes" id="UP000186817"/>
    </source>
</evidence>
<keyword evidence="5" id="KW-0631">Potassium channel</keyword>
<name>A0A1Q9E6H9_SYMMI</name>
<evidence type="ECO:0000313" key="14">
    <source>
        <dbReference type="EMBL" id="OLQ03022.1"/>
    </source>
</evidence>
<dbReference type="PANTHER" id="PTHR11537:SF254">
    <property type="entry name" value="POTASSIUM VOLTAGE-GATED CHANNEL PROTEIN SHAB"/>
    <property type="match status" value="1"/>
</dbReference>
<comment type="caution">
    <text evidence="14">The sequence shown here is derived from an EMBL/GenBank/DDBJ whole genome shotgun (WGS) entry which is preliminary data.</text>
</comment>
<feature type="transmembrane region" description="Helical" evidence="12">
    <location>
        <begin position="360"/>
        <end position="381"/>
    </location>
</feature>
<feature type="compositionally biased region" description="Low complexity" evidence="11">
    <location>
        <begin position="1645"/>
        <end position="1657"/>
    </location>
</feature>
<feature type="transmembrane region" description="Helical" evidence="12">
    <location>
        <begin position="1498"/>
        <end position="1519"/>
    </location>
</feature>
<feature type="transmembrane region" description="Helical" evidence="12">
    <location>
        <begin position="211"/>
        <end position="231"/>
    </location>
</feature>
<feature type="transmembrane region" description="Helical" evidence="12">
    <location>
        <begin position="817"/>
        <end position="837"/>
    </location>
</feature>
<keyword evidence="15" id="KW-1185">Reference proteome</keyword>
<feature type="domain" description="Ion transport" evidence="13">
    <location>
        <begin position="1339"/>
        <end position="1585"/>
    </location>
</feature>
<evidence type="ECO:0000256" key="9">
    <source>
        <dbReference type="ARBA" id="ARBA00023136"/>
    </source>
</evidence>
<feature type="region of interest" description="Disordered" evidence="11">
    <location>
        <begin position="466"/>
        <end position="500"/>
    </location>
</feature>
<evidence type="ECO:0000256" key="4">
    <source>
        <dbReference type="ARBA" id="ARBA00022692"/>
    </source>
</evidence>
<evidence type="ECO:0000256" key="3">
    <source>
        <dbReference type="ARBA" id="ARBA00022538"/>
    </source>
</evidence>
<gene>
    <name evidence="14" type="ORF">AK812_SmicGene14026</name>
</gene>
<dbReference type="PANTHER" id="PTHR11537">
    <property type="entry name" value="VOLTAGE-GATED POTASSIUM CHANNEL"/>
    <property type="match status" value="1"/>
</dbReference>
<evidence type="ECO:0000256" key="6">
    <source>
        <dbReference type="ARBA" id="ARBA00022958"/>
    </source>
</evidence>
<organism evidence="14 15">
    <name type="scientific">Symbiodinium microadriaticum</name>
    <name type="common">Dinoflagellate</name>
    <name type="synonym">Zooxanthella microadriatica</name>
    <dbReference type="NCBI Taxonomy" id="2951"/>
    <lineage>
        <taxon>Eukaryota</taxon>
        <taxon>Sar</taxon>
        <taxon>Alveolata</taxon>
        <taxon>Dinophyceae</taxon>
        <taxon>Suessiales</taxon>
        <taxon>Symbiodiniaceae</taxon>
        <taxon>Symbiodinium</taxon>
    </lineage>
</organism>
<evidence type="ECO:0000256" key="10">
    <source>
        <dbReference type="ARBA" id="ARBA00023303"/>
    </source>
</evidence>
<keyword evidence="8" id="KW-0406">Ion transport</keyword>
<feature type="transmembrane region" description="Helical" evidence="12">
    <location>
        <begin position="144"/>
        <end position="164"/>
    </location>
</feature>
<evidence type="ECO:0000256" key="2">
    <source>
        <dbReference type="ARBA" id="ARBA00022448"/>
    </source>
</evidence>
<feature type="compositionally biased region" description="Acidic residues" evidence="11">
    <location>
        <begin position="483"/>
        <end position="500"/>
    </location>
</feature>
<feature type="transmembrane region" description="Helical" evidence="12">
    <location>
        <begin position="877"/>
        <end position="901"/>
    </location>
</feature>
<evidence type="ECO:0000256" key="5">
    <source>
        <dbReference type="ARBA" id="ARBA00022826"/>
    </source>
</evidence>
<keyword evidence="3" id="KW-0633">Potassium transport</keyword>
<feature type="transmembrane region" description="Helical" evidence="12">
    <location>
        <begin position="286"/>
        <end position="315"/>
    </location>
</feature>
<feature type="region of interest" description="Disordered" evidence="11">
    <location>
        <begin position="1304"/>
        <end position="1326"/>
    </location>
</feature>
<feature type="transmembrane region" description="Helical" evidence="12">
    <location>
        <begin position="1559"/>
        <end position="1582"/>
    </location>
</feature>
<evidence type="ECO:0000256" key="8">
    <source>
        <dbReference type="ARBA" id="ARBA00023065"/>
    </source>
</evidence>
<feature type="transmembrane region" description="Helical" evidence="12">
    <location>
        <begin position="1114"/>
        <end position="1134"/>
    </location>
</feature>
<keyword evidence="7 12" id="KW-1133">Transmembrane helix</keyword>